<dbReference type="InterPro" id="IPR007730">
    <property type="entry name" value="SPOR-like_dom"/>
</dbReference>
<organism evidence="4 5">
    <name type="scientific">Devosia algicola</name>
    <dbReference type="NCBI Taxonomy" id="3026418"/>
    <lineage>
        <taxon>Bacteria</taxon>
        <taxon>Pseudomonadati</taxon>
        <taxon>Pseudomonadota</taxon>
        <taxon>Alphaproteobacteria</taxon>
        <taxon>Hyphomicrobiales</taxon>
        <taxon>Devosiaceae</taxon>
        <taxon>Devosia</taxon>
    </lineage>
</organism>
<proteinExistence type="predicted"/>
<evidence type="ECO:0000256" key="1">
    <source>
        <dbReference type="SAM" id="MobiDB-lite"/>
    </source>
</evidence>
<dbReference type="PROSITE" id="PS51724">
    <property type="entry name" value="SPOR"/>
    <property type="match status" value="1"/>
</dbReference>
<feature type="compositionally biased region" description="Low complexity" evidence="1">
    <location>
        <begin position="136"/>
        <end position="157"/>
    </location>
</feature>
<keyword evidence="2" id="KW-1133">Transmembrane helix</keyword>
<keyword evidence="5" id="KW-1185">Reference proteome</keyword>
<feature type="transmembrane region" description="Helical" evidence="2">
    <location>
        <begin position="399"/>
        <end position="421"/>
    </location>
</feature>
<feature type="domain" description="SPOR" evidence="3">
    <location>
        <begin position="650"/>
        <end position="732"/>
    </location>
</feature>
<feature type="region of interest" description="Disordered" evidence="1">
    <location>
        <begin position="1"/>
        <end position="234"/>
    </location>
</feature>
<protein>
    <submittedName>
        <fullName evidence="4">SPOR domain-containing protein</fullName>
    </submittedName>
</protein>
<feature type="region of interest" description="Disordered" evidence="1">
    <location>
        <begin position="266"/>
        <end position="296"/>
    </location>
</feature>
<evidence type="ECO:0000256" key="2">
    <source>
        <dbReference type="SAM" id="Phobius"/>
    </source>
</evidence>
<accession>A0ABY7YR49</accession>
<evidence type="ECO:0000313" key="4">
    <source>
        <dbReference type="EMBL" id="WDR03360.1"/>
    </source>
</evidence>
<feature type="region of interest" description="Disordered" evidence="1">
    <location>
        <begin position="476"/>
        <end position="497"/>
    </location>
</feature>
<evidence type="ECO:0000259" key="3">
    <source>
        <dbReference type="PROSITE" id="PS51724"/>
    </source>
</evidence>
<dbReference type="EMBL" id="CP118246">
    <property type="protein sequence ID" value="WDR03360.1"/>
    <property type="molecule type" value="Genomic_DNA"/>
</dbReference>
<feature type="compositionally biased region" description="Polar residues" evidence="1">
    <location>
        <begin position="1"/>
        <end position="12"/>
    </location>
</feature>
<feature type="compositionally biased region" description="Polar residues" evidence="1">
    <location>
        <begin position="476"/>
        <end position="495"/>
    </location>
</feature>
<feature type="region of interest" description="Disordered" evidence="1">
    <location>
        <begin position="333"/>
        <end position="353"/>
    </location>
</feature>
<keyword evidence="2" id="KW-0472">Membrane</keyword>
<evidence type="ECO:0000313" key="5">
    <source>
        <dbReference type="Proteomes" id="UP001220530"/>
    </source>
</evidence>
<dbReference type="RefSeq" id="WP_282219754.1">
    <property type="nucleotide sequence ID" value="NZ_CP118246.1"/>
</dbReference>
<reference evidence="4 5" key="1">
    <citation type="submission" date="2023-02" db="EMBL/GenBank/DDBJ databases">
        <title>Devosia algicola sp. nov., isolated from the phycosphere of marine algae.</title>
        <authorList>
            <person name="Kim J.M."/>
            <person name="Lee J.K."/>
            <person name="Choi B.J."/>
            <person name="Bayburt H."/>
            <person name="Jeon C.O."/>
        </authorList>
    </citation>
    <scope>NUCLEOTIDE SEQUENCE [LARGE SCALE GENOMIC DNA]</scope>
    <source>
        <strain evidence="4 5">G20-9</strain>
    </source>
</reference>
<keyword evidence="2" id="KW-0812">Transmembrane</keyword>
<sequence length="732" mass="75004">MTTAKPQQTSGNGEAADDLIAELAKLMAQDAQAERPDPKSPPAPAAAPVRIPGMAQDDSEPEQETPPRRVNVADAPAPDLVSHEARPDQQDVNTPPAPVPVQPRHTTVHPVSSAAPEEAKAVDQSSDHDAIADLIAAETEQAATASAEQPSAEPEQQTDLDQHDNPPEPLHLPGNGWAASEHLARPGGPTSPIRRANVPAVAPETNEGARSTTPDKLAREQATGSASDDNFKVAPIFGFGSPKVGKEPEALPVDTDDIEAVQAESVVDNMSNGVEPPPAVPVAADRGTDNNGVDETDPITEIENLIGEAVRVHLDPQPRPVASAALRDLAGEDAAPTPAKPVPQAPTEGSDSDSAILAAVRSSGDEVRWADTGEIDESENVDVLQGSGRKRRAGGITRAVAGPVVALGLLLVAGLGLYWVLGLGGPSDGPVPTLLADTTPTKGAPETPPVTETPQQSVVFNEIDGVTPTENETLVSRDQSQTDEVTQLASTTSTEEGLANRKVRTVTVRPDGTIVSGDDAVAGTAILPVDRPNVPEVPGAETASPELVAAAAGDAATATATATTTAEAVATPEADAPAIVPAAPGSTVPAVDTNGVPIPGKTAPVAMVRPTTFTNTNVAVAPIETAPSAPTSPINAVISEPTQQATQTQTESTAPAYVQLSSQRSASDAQSTADNLQTRFGSLFGGTGLQIQRVDLGEKGIYFRVLLPSTSLQAASQTCASVKANGGDCFAF</sequence>
<feature type="compositionally biased region" description="Basic and acidic residues" evidence="1">
    <location>
        <begin position="117"/>
        <end position="131"/>
    </location>
</feature>
<gene>
    <name evidence="4" type="ORF">PSQ19_04280</name>
</gene>
<dbReference type="Proteomes" id="UP001220530">
    <property type="component" value="Chromosome"/>
</dbReference>
<name>A0ABY7YR49_9HYPH</name>